<evidence type="ECO:0000256" key="1">
    <source>
        <dbReference type="SAM" id="MobiDB-lite"/>
    </source>
</evidence>
<dbReference type="PROSITE" id="PS51724">
    <property type="entry name" value="SPOR"/>
    <property type="match status" value="1"/>
</dbReference>
<gene>
    <name evidence="4" type="ORF">DFR24_4636</name>
</gene>
<keyword evidence="2" id="KW-0732">Signal</keyword>
<feature type="signal peptide" evidence="2">
    <location>
        <begin position="1"/>
        <end position="24"/>
    </location>
</feature>
<evidence type="ECO:0000313" key="5">
    <source>
        <dbReference type="Proteomes" id="UP000295341"/>
    </source>
</evidence>
<keyword evidence="5" id="KW-1185">Reference proteome</keyword>
<evidence type="ECO:0000313" key="4">
    <source>
        <dbReference type="EMBL" id="TDU24369.1"/>
    </source>
</evidence>
<reference evidence="4 5" key="1">
    <citation type="submission" date="2019-03" db="EMBL/GenBank/DDBJ databases">
        <title>Genomic Encyclopedia of Type Strains, Phase IV (KMG-IV): sequencing the most valuable type-strain genomes for metagenomic binning, comparative biology and taxonomic classification.</title>
        <authorList>
            <person name="Goeker M."/>
        </authorList>
    </citation>
    <scope>NUCLEOTIDE SEQUENCE [LARGE SCALE GENOMIC DNA]</scope>
    <source>
        <strain evidence="4 5">DSM 26377</strain>
    </source>
</reference>
<dbReference type="InterPro" id="IPR007730">
    <property type="entry name" value="SPOR-like_dom"/>
</dbReference>
<name>A0A4S3K8Z9_9GAMM</name>
<accession>A0A4S3K8Z9</accession>
<dbReference type="Pfam" id="PF05036">
    <property type="entry name" value="SPOR"/>
    <property type="match status" value="1"/>
</dbReference>
<feature type="region of interest" description="Disordered" evidence="1">
    <location>
        <begin position="352"/>
        <end position="403"/>
    </location>
</feature>
<feature type="domain" description="SPOR" evidence="3">
    <location>
        <begin position="422"/>
        <end position="502"/>
    </location>
</feature>
<dbReference type="SUPFAM" id="SSF110997">
    <property type="entry name" value="Sporulation related repeat"/>
    <property type="match status" value="1"/>
</dbReference>
<dbReference type="AlphaFoldDB" id="A0A4S3K8Z9"/>
<dbReference type="GO" id="GO:0042834">
    <property type="term" value="F:peptidoglycan binding"/>
    <property type="evidence" value="ECO:0007669"/>
    <property type="project" value="InterPro"/>
</dbReference>
<evidence type="ECO:0000256" key="2">
    <source>
        <dbReference type="SAM" id="SignalP"/>
    </source>
</evidence>
<comment type="caution">
    <text evidence="4">The sequence shown here is derived from an EMBL/GenBank/DDBJ whole genome shotgun (WGS) entry which is preliminary data.</text>
</comment>
<dbReference type="EMBL" id="SOBT01000012">
    <property type="protein sequence ID" value="TDU24369.1"/>
    <property type="molecule type" value="Genomic_DNA"/>
</dbReference>
<dbReference type="Proteomes" id="UP000295341">
    <property type="component" value="Unassembled WGS sequence"/>
</dbReference>
<proteinExistence type="predicted"/>
<evidence type="ECO:0000259" key="3">
    <source>
        <dbReference type="PROSITE" id="PS51724"/>
    </source>
</evidence>
<dbReference type="InterPro" id="IPR036680">
    <property type="entry name" value="SPOR-like_sf"/>
</dbReference>
<feature type="chain" id="PRO_5030100226" evidence="2">
    <location>
        <begin position="25"/>
        <end position="502"/>
    </location>
</feature>
<protein>
    <submittedName>
        <fullName evidence="4">Sporulation related protein</fullName>
    </submittedName>
</protein>
<dbReference type="OrthoDB" id="7068421at2"/>
<sequence>MLMPHLRTCLAAMVAALASAAAVAAPLPVKIERFEGEVVQVIGTVHSGVLPGKNLEQGTQIQTGTDGRADLSLSGAPTVSVGGNTDLLVHSVEKGALRLRVASGALRIDSRAAGPHQARDVRLNVGDLRLRISGAEGWTELSDRGGQVCLIAGAIDAQQPSGAVRLDVPGQCLRQSGLTAQWSMVPLSVLEERVALLGVRAPAVALEPKPEPKIKALPLPVEPEPAVVALVEPAPAAESPKPVAITPAVAPAHVVIEKAPAAAALRTPALPVETVAPVVKAAEPVAGEAKPTPPPVEGKPTPPIAVATAPVKDPEMPAASVVTMATPAPIETPVWPNLPVTQPKAPVVEPVAPTAKASAKPQSTPLPAAPSPVQAEAASSSAVTSAAGSSASPVDEAGAAKPAAQQVTEVALAAPAEPEPAVDDGRRWRVVLASMPERLKAETEAERLKARGWTVEAREYRVGDRHGYRIGFGEFAAREEAQKALEAFMIQAPDATAWLAKY</sequence>
<dbReference type="RefSeq" id="WP_133883779.1">
    <property type="nucleotide sequence ID" value="NZ_MWIN01000003.1"/>
</dbReference>
<organism evidence="4 5">
    <name type="scientific">Panacagrimonas perspica</name>
    <dbReference type="NCBI Taxonomy" id="381431"/>
    <lineage>
        <taxon>Bacteria</taxon>
        <taxon>Pseudomonadati</taxon>
        <taxon>Pseudomonadota</taxon>
        <taxon>Gammaproteobacteria</taxon>
        <taxon>Nevskiales</taxon>
        <taxon>Nevskiaceae</taxon>
        <taxon>Panacagrimonas</taxon>
    </lineage>
</organism>
<feature type="compositionally biased region" description="Low complexity" evidence="1">
    <location>
        <begin position="371"/>
        <end position="394"/>
    </location>
</feature>